<evidence type="ECO:0000256" key="1">
    <source>
        <dbReference type="SAM" id="MobiDB-lite"/>
    </source>
</evidence>
<reference evidence="3 4" key="1">
    <citation type="submission" date="2020-05" db="EMBL/GenBank/DDBJ databases">
        <title>MicrobeNet Type strains.</title>
        <authorList>
            <person name="Nicholson A.C."/>
        </authorList>
    </citation>
    <scope>NUCLEOTIDE SEQUENCE [LARGE SCALE GENOMIC DNA]</scope>
    <source>
        <strain evidence="3 4">JCM 3224</strain>
    </source>
</reference>
<feature type="compositionally biased region" description="Low complexity" evidence="1">
    <location>
        <begin position="378"/>
        <end position="391"/>
    </location>
</feature>
<evidence type="ECO:0000313" key="3">
    <source>
        <dbReference type="EMBL" id="NNH74056.1"/>
    </source>
</evidence>
<feature type="domain" description="Sporulation stage II protein D amidase enhancer LytB N-terminal" evidence="2">
    <location>
        <begin position="195"/>
        <end position="283"/>
    </location>
</feature>
<proteinExistence type="predicted"/>
<feature type="region of interest" description="Disordered" evidence="1">
    <location>
        <begin position="313"/>
        <end position="337"/>
    </location>
</feature>
<dbReference type="Proteomes" id="UP000586827">
    <property type="component" value="Unassembled WGS sequence"/>
</dbReference>
<keyword evidence="4" id="KW-1185">Reference proteome</keyword>
<dbReference type="InterPro" id="IPR013693">
    <property type="entry name" value="SpoIID/LytB_N"/>
</dbReference>
<feature type="region of interest" description="Disordered" evidence="1">
    <location>
        <begin position="361"/>
        <end position="436"/>
    </location>
</feature>
<comment type="caution">
    <text evidence="3">The sequence shown here is derived from an EMBL/GenBank/DDBJ whole genome shotgun (WGS) entry which is preliminary data.</text>
</comment>
<dbReference type="NCBIfam" id="TIGR02669">
    <property type="entry name" value="SpoIID_LytB"/>
    <property type="match status" value="1"/>
</dbReference>
<evidence type="ECO:0000313" key="4">
    <source>
        <dbReference type="Proteomes" id="UP000586827"/>
    </source>
</evidence>
<dbReference type="AlphaFoldDB" id="A0A849C8B9"/>
<dbReference type="GO" id="GO:0030435">
    <property type="term" value="P:sporulation resulting in formation of a cellular spore"/>
    <property type="evidence" value="ECO:0007669"/>
    <property type="project" value="InterPro"/>
</dbReference>
<feature type="compositionally biased region" description="Pro residues" evidence="1">
    <location>
        <begin position="367"/>
        <end position="377"/>
    </location>
</feature>
<sequence length="436" mass="45296">MPNGYLLRRRRRRQTIGLCVVTAALTGGTAAVLWAWPEGRAGDDIHAQAVAGPYGHGRGLSQHGALNQAKDGWTAESILAHYYPGAELGAIGQTNVLVRLMAQDDSTLDVYSDAGLFVAGRRVIPGQAAHLTATPNGADVVITSDCDGEVLWEGSTDDPWVYPVEFGPDRPAVEHLALCGGSAYRGALGVALDGESARTVNDVDVDDYLRGVVPAEMQANWADQGGAEALRAQAIAARSYALSETRYAYAQTCDTTDCQAYPGTDREDDRATAAVFASSGQVLLRDGHILRSEYSAAPDGGSAIDIQTLAVGPTPAELAPGPMPSEVPSELPTEEAPTWEGDAATDLPAVLLDLIELVAPEPGATAPQPPAPTPARAPNPGTTLAPTTASTPTPPAVRYPQPTTSTPNIPVRSAQVADVPGATVTAESVPLTGESE</sequence>
<protein>
    <submittedName>
        <fullName evidence="3">SpoIID/LytB domain-containing protein</fullName>
    </submittedName>
</protein>
<dbReference type="Pfam" id="PF08486">
    <property type="entry name" value="SpoIID"/>
    <property type="match status" value="1"/>
</dbReference>
<dbReference type="EMBL" id="JABELX010000012">
    <property type="protein sequence ID" value="NNH74056.1"/>
    <property type="molecule type" value="Genomic_DNA"/>
</dbReference>
<organism evidence="3 4">
    <name type="scientific">Nocardia uniformis</name>
    <dbReference type="NCBI Taxonomy" id="53432"/>
    <lineage>
        <taxon>Bacteria</taxon>
        <taxon>Bacillati</taxon>
        <taxon>Actinomycetota</taxon>
        <taxon>Actinomycetes</taxon>
        <taxon>Mycobacteriales</taxon>
        <taxon>Nocardiaceae</taxon>
        <taxon>Nocardia</taxon>
    </lineage>
</organism>
<dbReference type="InterPro" id="IPR013486">
    <property type="entry name" value="SpoIID/LytB"/>
</dbReference>
<gene>
    <name evidence="3" type="ORF">HLB23_30090</name>
</gene>
<accession>A0A849C8B9</accession>
<name>A0A849C8B9_9NOCA</name>
<evidence type="ECO:0000259" key="2">
    <source>
        <dbReference type="Pfam" id="PF08486"/>
    </source>
</evidence>